<keyword evidence="2" id="KW-1185">Reference proteome</keyword>
<proteinExistence type="predicted"/>
<evidence type="ECO:0008006" key="3">
    <source>
        <dbReference type="Google" id="ProtNLM"/>
    </source>
</evidence>
<sequence>MRVATVDRLVTLFYDGSKELYNEELANEWWEGYNTHNGNIDDWKEWNLSDECKAYWRERQTWKQIIVVEGVTVIPQLTFHHCKSIKRVIMADTVVRIEPCAFGKCSSLVFIKLSIYLEYIGVLAFKECDLFSVFIPPRCREIGAVAFYSNKNLTIFNVPRDTEIRGSVIFGTKLLHDSHFELNERGSYHDHTEEVHNWLKNMNNDNKYSLHRACSSFQPLKEVLLTIVRAKGIGAFTVKNEADITPSKYLRENPYADIEEMDIVRDYVMKMMGEYN</sequence>
<accession>A0AAD3CW61</accession>
<organism evidence="1 2">
    <name type="scientific">Chaetoceros tenuissimus</name>
    <dbReference type="NCBI Taxonomy" id="426638"/>
    <lineage>
        <taxon>Eukaryota</taxon>
        <taxon>Sar</taxon>
        <taxon>Stramenopiles</taxon>
        <taxon>Ochrophyta</taxon>
        <taxon>Bacillariophyta</taxon>
        <taxon>Coscinodiscophyceae</taxon>
        <taxon>Chaetocerotophycidae</taxon>
        <taxon>Chaetocerotales</taxon>
        <taxon>Chaetocerotaceae</taxon>
        <taxon>Chaetoceros</taxon>
    </lineage>
</organism>
<evidence type="ECO:0000313" key="2">
    <source>
        <dbReference type="Proteomes" id="UP001054902"/>
    </source>
</evidence>
<dbReference type="InterPro" id="IPR026906">
    <property type="entry name" value="LRR_5"/>
</dbReference>
<dbReference type="SUPFAM" id="SSF52058">
    <property type="entry name" value="L domain-like"/>
    <property type="match status" value="1"/>
</dbReference>
<dbReference type="Gene3D" id="3.80.10.10">
    <property type="entry name" value="Ribonuclease Inhibitor"/>
    <property type="match status" value="1"/>
</dbReference>
<dbReference type="InterPro" id="IPR032675">
    <property type="entry name" value="LRR_dom_sf"/>
</dbReference>
<dbReference type="Pfam" id="PF13306">
    <property type="entry name" value="LRR_5"/>
    <property type="match status" value="1"/>
</dbReference>
<name>A0AAD3CW61_9STRA</name>
<comment type="caution">
    <text evidence="1">The sequence shown here is derived from an EMBL/GenBank/DDBJ whole genome shotgun (WGS) entry which is preliminary data.</text>
</comment>
<gene>
    <name evidence="1" type="ORF">CTEN210_09797</name>
</gene>
<dbReference type="EMBL" id="BLLK01000047">
    <property type="protein sequence ID" value="GFH53321.1"/>
    <property type="molecule type" value="Genomic_DNA"/>
</dbReference>
<reference evidence="1 2" key="1">
    <citation type="journal article" date="2021" name="Sci. Rep.">
        <title>The genome of the diatom Chaetoceros tenuissimus carries an ancient integrated fragment of an extant virus.</title>
        <authorList>
            <person name="Hongo Y."/>
            <person name="Kimura K."/>
            <person name="Takaki Y."/>
            <person name="Yoshida Y."/>
            <person name="Baba S."/>
            <person name="Kobayashi G."/>
            <person name="Nagasaki K."/>
            <person name="Hano T."/>
            <person name="Tomaru Y."/>
        </authorList>
    </citation>
    <scope>NUCLEOTIDE SEQUENCE [LARGE SCALE GENOMIC DNA]</scope>
    <source>
        <strain evidence="1 2">NIES-3715</strain>
    </source>
</reference>
<evidence type="ECO:0000313" key="1">
    <source>
        <dbReference type="EMBL" id="GFH53321.1"/>
    </source>
</evidence>
<dbReference type="AlphaFoldDB" id="A0AAD3CW61"/>
<dbReference type="Proteomes" id="UP001054902">
    <property type="component" value="Unassembled WGS sequence"/>
</dbReference>
<protein>
    <recommendedName>
        <fullName evidence="3">Leucine-rich repeat domain-containing protein</fullName>
    </recommendedName>
</protein>